<evidence type="ECO:0000259" key="7">
    <source>
        <dbReference type="Pfam" id="PF15912"/>
    </source>
</evidence>
<evidence type="ECO:0000256" key="1">
    <source>
        <dbReference type="ARBA" id="ARBA00004123"/>
    </source>
</evidence>
<gene>
    <name evidence="8" type="ORF">DSTB1V02_LOCUS5089</name>
</gene>
<feature type="compositionally biased region" description="Basic and acidic residues" evidence="6">
    <location>
        <begin position="371"/>
        <end position="389"/>
    </location>
</feature>
<evidence type="ECO:0000256" key="2">
    <source>
        <dbReference type="ARBA" id="ARBA00008371"/>
    </source>
</evidence>
<dbReference type="GO" id="GO:0003723">
    <property type="term" value="F:RNA binding"/>
    <property type="evidence" value="ECO:0007669"/>
    <property type="project" value="TreeGrafter"/>
</dbReference>
<feature type="region of interest" description="Disordered" evidence="6">
    <location>
        <begin position="283"/>
        <end position="474"/>
    </location>
</feature>
<dbReference type="GO" id="GO:0036396">
    <property type="term" value="C:RNA N6-methyladenosine methyltransferase complex"/>
    <property type="evidence" value="ECO:0007669"/>
    <property type="project" value="TreeGrafter"/>
</dbReference>
<evidence type="ECO:0000256" key="5">
    <source>
        <dbReference type="ARBA" id="ARBA00023242"/>
    </source>
</evidence>
<proteinExistence type="inferred from homology"/>
<dbReference type="PANTHER" id="PTHR23185">
    <property type="entry name" value="PROTEIN VIRILIZER HOMOLOG"/>
    <property type="match status" value="1"/>
</dbReference>
<feature type="region of interest" description="Disordered" evidence="6">
    <location>
        <begin position="706"/>
        <end position="731"/>
    </location>
</feature>
<protein>
    <recommendedName>
        <fullName evidence="7">Virilizer N-terminal domain-containing protein</fullName>
    </recommendedName>
</protein>
<dbReference type="OrthoDB" id="2011702at2759"/>
<organism evidence="8">
    <name type="scientific">Darwinula stevensoni</name>
    <dbReference type="NCBI Taxonomy" id="69355"/>
    <lineage>
        <taxon>Eukaryota</taxon>
        <taxon>Metazoa</taxon>
        <taxon>Ecdysozoa</taxon>
        <taxon>Arthropoda</taxon>
        <taxon>Crustacea</taxon>
        <taxon>Oligostraca</taxon>
        <taxon>Ostracoda</taxon>
        <taxon>Podocopa</taxon>
        <taxon>Podocopida</taxon>
        <taxon>Darwinulocopina</taxon>
        <taxon>Darwinuloidea</taxon>
        <taxon>Darwinulidae</taxon>
        <taxon>Darwinula</taxon>
    </lineage>
</organism>
<comment type="similarity">
    <text evidence="2">Belongs to the vir family.</text>
</comment>
<keyword evidence="4" id="KW-0508">mRNA splicing</keyword>
<dbReference type="GO" id="GO:0006397">
    <property type="term" value="P:mRNA processing"/>
    <property type="evidence" value="ECO:0007669"/>
    <property type="project" value="UniProtKB-KW"/>
</dbReference>
<dbReference type="EMBL" id="LR900322">
    <property type="protein sequence ID" value="CAD7245215.1"/>
    <property type="molecule type" value="Genomic_DNA"/>
</dbReference>
<feature type="region of interest" description="Disordered" evidence="6">
    <location>
        <begin position="1812"/>
        <end position="1854"/>
    </location>
</feature>
<name>A0A7R8XCC6_9CRUS</name>
<feature type="compositionally biased region" description="Low complexity" evidence="6">
    <location>
        <begin position="2011"/>
        <end position="2030"/>
    </location>
</feature>
<dbReference type="InterPro" id="IPR031801">
    <property type="entry name" value="VIR_N"/>
</dbReference>
<feature type="compositionally biased region" description="Basic and acidic residues" evidence="6">
    <location>
        <begin position="298"/>
        <end position="320"/>
    </location>
</feature>
<dbReference type="PANTHER" id="PTHR23185:SF0">
    <property type="entry name" value="PROTEIN VIRILIZER HOMOLOG"/>
    <property type="match status" value="1"/>
</dbReference>
<dbReference type="InterPro" id="IPR026736">
    <property type="entry name" value="Virilizer"/>
</dbReference>
<feature type="domain" description="Virilizer N-terminal" evidence="7">
    <location>
        <begin position="250"/>
        <end position="345"/>
    </location>
</feature>
<feature type="region of interest" description="Disordered" evidence="6">
    <location>
        <begin position="1613"/>
        <end position="1640"/>
    </location>
</feature>
<sequence>MESIKGPRVEVIFLYESLDHLEWHSRIPTTHWQPKHECKRDDIAAVVCACRVSPAAHQWTTRWIFHVRGPRGGDVEFIAEETSTRQQMHGITVRRIEDQRVDFARLRFASRRRGAPRGGDENESARNRRSSLRAPSVPVFLVHAQLLDRGSFRRIKRLTYSQAPKFLATWTPYTVANVKASDAFLTEHLHQHRLLAWRMDGDDRGTDGVSDCSEVKRGGDGISAIRNENDFAHFQCCCCFVLGLPALNLIPTDGLVLRGSYTTVTLAVYGNLAPLTSHQLSANHDEELPVSSTPTSVQDEKNKIRMIETPRQDRDQEPLKVEACASFESPSRGSLTPPVRKERELDDVLSSPKQSDSRSLKPQIGSDLASEDGRSIGEGMGSDRLDTPEPPRCSSEKTISPHSISGDIGSSHKAPGVGVLKPLSPGEIEAISEDEMEVDDEEEKETSGTSIKGFSGDEKQGGQLTGIEEEPPLVGEVEEILSEDDLDYEQDLDMEYYPGGDGVEDLIKQFNPYAIEIVPMVYLEDPSLSECENATRRLLLATPEEGESEKPKAAQRLLLLVESFPQAVINDKWVDAMENAAVNLPQGLAYLLHHAQSSAVLDTLLEWIDIGLDFDKALKQELPAYMVRHMKGGVRLAQALCSCNRVLARRLLSWGIQERLLDLYGKPHMGLPLKLMILKALDATTSTKLGLDLFLGRVTRQRLREDSGCGGELGEDFTQAESDHDDEDEDDDDVLTPYQILLKLLFENCQGTRAKVAIMRLLQKTHFYELLTTMTARVEALTEDILSMQLPTADGTSDSDGGESSPQQVEVKVKVPSSDIDLISSALLQLLKVYKNAGDLIAQPGRILPATSQFTVPSETHDPYFGLFCMFQSLYLLESMLTLLTCPSTASNQAILSRICDFLLTLLQSQRGILYLSANGDTTTALIKMLVNLPFETPDDSVFNPQQIGLQMAFNLHVLKQLDCLFVAHNSPNKQVDDPDFVQALSSLHSLLFSHHGRLALINTIPLADNVLALLPFFELGWKKSACRGYATDILATVVKFSDSVLFLEMYGQRLLELSRAEDVPPAINALSSWLTPVDRAEYFGYDEIPSLCEVTKKLLDGTCISSNGALSPGLCTCLRILCFLSREPDQSLLASQERHVQLKYKYAIVQMFSGDLLQALTSAVTRMATQWEQPSAVPSVLVSTRGIELLLTMKSTIELMRRLLAHVIEARGTEFTDLSAVVPLLQAHTLASAYPNTCMAHWCVGDIQRNVVGALLTYTQPVLEAEESEEKVGKSLWTQMLKELLTYILSAPFTYIPCLQVLCDLLPLPLPIQTIIPLSEEDESRALSHRKLWTAHLYCLAPLLSQVIGTLCTSSSTILQSLLRRAATQLADLAPTMALLVARCAMDIVLKLSAGDQPPVDSSAAEKALVQAFSFLGTIIGAPPVKVAVLQTTRTEEKFQDFVGILTKVLVNHGSKPNLPECVISILQTLCDTEVAICTDAPLNFMPPSEQLNMILDALLTLIGDSGAGYSQSAVIMALRTLVMITDSDYGVYSIFLSLKKNPAALLETLERLSLSFNRENSDHLSILSTVLELVRLLAQLDPEPLGPSPLRTKVLSPHHLREVLSWDLKKEQNQEEKKAGNETEKEEKDGSKGEEKPTKVEVKVKVKTGQSIFQQLRQSLVELNTQDSSLKGLITSIDGLVSMLEEKSFSPAEMPEPHLGEVKSLSSQMLTRPVSVVIKEVEEERLSRNFWMGSHIQMEEDDPEGAQQVEVDLVALCSKYLTDMDLAKSLSSWLHAQPLTAETVGVNQTTISKLNPSRGKLTQVNTPRVGIRGRKPYGASRRGGNFSRRGMGTGDQDRFRRRLPNTSRPPSMHVDDFLALESKGKQPTGPTGYNPSTKQAFQALLVNNDSHIRTSTYQNSMHALPHQESPAWDASTPRKMDLRQLQMCKLSGTDGAESIGSNKQCLLSENSLKADQLQATKRQSVFERLDPFVLCQKHHNWDEEKASSIRSLLKGRALSGNLGIESEQSESMFSGSTTSSQESGTGSSLHKTDLRLKLIQMRREKEFGSGNGRPSWQQGERKGMGWMRRMCKCSECKFSTVLSKIDSPIPQYPGLSIKSSPRYSILNHPPI</sequence>
<dbReference type="GO" id="GO:0005634">
    <property type="term" value="C:nucleus"/>
    <property type="evidence" value="ECO:0007669"/>
    <property type="project" value="UniProtKB-SubCell"/>
</dbReference>
<keyword evidence="3" id="KW-0507">mRNA processing</keyword>
<evidence type="ECO:0000256" key="6">
    <source>
        <dbReference type="SAM" id="MobiDB-lite"/>
    </source>
</evidence>
<comment type="subcellular location">
    <subcellularLocation>
        <location evidence="1">Nucleus</location>
    </subcellularLocation>
</comment>
<evidence type="ECO:0000256" key="3">
    <source>
        <dbReference type="ARBA" id="ARBA00022664"/>
    </source>
</evidence>
<evidence type="ECO:0000256" key="4">
    <source>
        <dbReference type="ARBA" id="ARBA00023187"/>
    </source>
</evidence>
<dbReference type="GO" id="GO:0008380">
    <property type="term" value="P:RNA splicing"/>
    <property type="evidence" value="ECO:0007669"/>
    <property type="project" value="UniProtKB-KW"/>
</dbReference>
<dbReference type="EMBL" id="CAJPEV010000805">
    <property type="protein sequence ID" value="CAG0888692.1"/>
    <property type="molecule type" value="Genomic_DNA"/>
</dbReference>
<dbReference type="Pfam" id="PF15912">
    <property type="entry name" value="VIR_N"/>
    <property type="match status" value="1"/>
</dbReference>
<keyword evidence="9" id="KW-1185">Reference proteome</keyword>
<evidence type="ECO:0000313" key="8">
    <source>
        <dbReference type="EMBL" id="CAD7245215.1"/>
    </source>
</evidence>
<feature type="region of interest" description="Disordered" evidence="6">
    <location>
        <begin position="2006"/>
        <end position="2031"/>
    </location>
</feature>
<reference evidence="8" key="1">
    <citation type="submission" date="2020-11" db="EMBL/GenBank/DDBJ databases">
        <authorList>
            <person name="Tran Van P."/>
        </authorList>
    </citation>
    <scope>NUCLEOTIDE SEQUENCE</scope>
</reference>
<evidence type="ECO:0000313" key="9">
    <source>
        <dbReference type="Proteomes" id="UP000677054"/>
    </source>
</evidence>
<keyword evidence="5" id="KW-0539">Nucleus</keyword>
<dbReference type="Proteomes" id="UP000677054">
    <property type="component" value="Unassembled WGS sequence"/>
</dbReference>
<feature type="compositionally biased region" description="Acidic residues" evidence="6">
    <location>
        <begin position="430"/>
        <end position="444"/>
    </location>
</feature>
<accession>A0A7R8XCC6</accession>